<dbReference type="RefSeq" id="WP_106719205.1">
    <property type="nucleotide sequence ID" value="NZ_JACHXT010000002.1"/>
</dbReference>
<dbReference type="Proteomes" id="UP000241158">
    <property type="component" value="Unassembled WGS sequence"/>
</dbReference>
<dbReference type="OrthoDB" id="8115447at2"/>
<proteinExistence type="predicted"/>
<evidence type="ECO:0000313" key="2">
    <source>
        <dbReference type="Proteomes" id="UP000241158"/>
    </source>
</evidence>
<reference evidence="2" key="1">
    <citation type="submission" date="2017-11" db="EMBL/GenBank/DDBJ databases">
        <authorList>
            <person name="Kuznetsova I."/>
            <person name="Sazanova A."/>
            <person name="Chirak E."/>
            <person name="Safronova V."/>
            <person name="Willems A."/>
        </authorList>
    </citation>
    <scope>NUCLEOTIDE SEQUENCE [LARGE SCALE GENOMIC DNA]</scope>
    <source>
        <strain evidence="2">PEPV15</strain>
    </source>
</reference>
<sequence>METLKIFRLLPVADEADPRWGNADNHGEVIVRARSAADARVVAAEAEDDFLETDALPGDGNSTRTFSAFRDDKLYTVVEDTTGPYSPLGERQVVAGNIDPVILADRPADAER</sequence>
<organism evidence="1 2">
    <name type="scientific">Phyllobacterium endophyticum</name>
    <dbReference type="NCBI Taxonomy" id="1149773"/>
    <lineage>
        <taxon>Bacteria</taxon>
        <taxon>Pseudomonadati</taxon>
        <taxon>Pseudomonadota</taxon>
        <taxon>Alphaproteobacteria</taxon>
        <taxon>Hyphomicrobiales</taxon>
        <taxon>Phyllobacteriaceae</taxon>
        <taxon>Phyllobacterium</taxon>
    </lineage>
</organism>
<dbReference type="AlphaFoldDB" id="A0A2P7ALU6"/>
<dbReference type="EMBL" id="PGGN01000006">
    <property type="protein sequence ID" value="PSH55199.1"/>
    <property type="molecule type" value="Genomic_DNA"/>
</dbReference>
<evidence type="ECO:0000313" key="1">
    <source>
        <dbReference type="EMBL" id="PSH55199.1"/>
    </source>
</evidence>
<comment type="caution">
    <text evidence="1">The sequence shown here is derived from an EMBL/GenBank/DDBJ whole genome shotgun (WGS) entry which is preliminary data.</text>
</comment>
<gene>
    <name evidence="1" type="ORF">CU100_24350</name>
</gene>
<protein>
    <submittedName>
        <fullName evidence="1">Uncharacterized protein</fullName>
    </submittedName>
</protein>
<accession>A0A2P7ALU6</accession>
<keyword evidence="2" id="KW-1185">Reference proteome</keyword>
<name>A0A2P7ALU6_9HYPH</name>